<feature type="compositionally biased region" description="Acidic residues" evidence="5">
    <location>
        <begin position="251"/>
        <end position="270"/>
    </location>
</feature>
<accession>A0AAV1I7Z8</accession>
<dbReference type="Pfam" id="PF09766">
    <property type="entry name" value="FmiP_Thoc5"/>
    <property type="match status" value="1"/>
</dbReference>
<evidence type="ECO:0000256" key="4">
    <source>
        <dbReference type="SAM" id="Coils"/>
    </source>
</evidence>
<evidence type="ECO:0000313" key="6">
    <source>
        <dbReference type="EMBL" id="CAK0783479.1"/>
    </source>
</evidence>
<keyword evidence="4" id="KW-0175">Coiled coil</keyword>
<feature type="region of interest" description="Disordered" evidence="5">
    <location>
        <begin position="239"/>
        <end position="289"/>
    </location>
</feature>
<evidence type="ECO:0000313" key="7">
    <source>
        <dbReference type="Proteomes" id="UP001314263"/>
    </source>
</evidence>
<gene>
    <name evidence="6" type="ORF">CVIRNUC_006678</name>
</gene>
<dbReference type="EMBL" id="CAUYUE010000008">
    <property type="protein sequence ID" value="CAK0783479.1"/>
    <property type="molecule type" value="Genomic_DNA"/>
</dbReference>
<reference evidence="6 7" key="1">
    <citation type="submission" date="2023-10" db="EMBL/GenBank/DDBJ databases">
        <authorList>
            <person name="Maclean D."/>
            <person name="Macfadyen A."/>
        </authorList>
    </citation>
    <scope>NUCLEOTIDE SEQUENCE [LARGE SCALE GENOMIC DNA]</scope>
</reference>
<evidence type="ECO:0008006" key="8">
    <source>
        <dbReference type="Google" id="ProtNLM"/>
    </source>
</evidence>
<dbReference type="PANTHER" id="PTHR13375:SF3">
    <property type="entry name" value="THO COMPLEX SUBUNIT 5 HOMOLOG"/>
    <property type="match status" value="1"/>
</dbReference>
<keyword evidence="3" id="KW-0539">Nucleus</keyword>
<dbReference type="AlphaFoldDB" id="A0AAV1I7Z8"/>
<sequence>MDGKAEALRQVAAGLQQCLAEGASKEKRHLLFMKGLACIAELKNQNQAVCEETETMQGATAKAKGQIDAAELSLQNLLYEKAHYLKEIRACQSFRSKYTEEDIDLIPEEKFRSSAPEQFREGWEDPHKLMLQRLEHEKHLRGKAISAVEEEKSRRDALVARVAQQRAKLSQIEEQLTAVRTIAEPLRLRLSVPPMKQHQQQLRQLEQLPQPLHTAYLQLRAAQEAFGLPAEISISGGAAEAGTAQQSDSAEPMEEDGAEAASADDAELEPGEQPLPKRRRPSGASDPSAAQEHAFTVLINVKAPLSRAVRLCWLPALQLMTAAAASKAEQAALASLFPDDDGLYIPSQVAHAAAGGRLTWDAARLDRPYRWAQDLAGLQFLPPVDAADKAGAESTGVGPQEARKMIQASAVLEKLCAGS</sequence>
<dbReference type="InterPro" id="IPR019163">
    <property type="entry name" value="THO_Thoc5"/>
</dbReference>
<dbReference type="GO" id="GO:0006406">
    <property type="term" value="P:mRNA export from nucleus"/>
    <property type="evidence" value="ECO:0007669"/>
    <property type="project" value="TreeGrafter"/>
</dbReference>
<evidence type="ECO:0000256" key="5">
    <source>
        <dbReference type="SAM" id="MobiDB-lite"/>
    </source>
</evidence>
<evidence type="ECO:0000256" key="1">
    <source>
        <dbReference type="ARBA" id="ARBA00004123"/>
    </source>
</evidence>
<feature type="coiled-coil region" evidence="4">
    <location>
        <begin position="148"/>
        <end position="175"/>
    </location>
</feature>
<dbReference type="Proteomes" id="UP001314263">
    <property type="component" value="Unassembled WGS sequence"/>
</dbReference>
<keyword evidence="7" id="KW-1185">Reference proteome</keyword>
<protein>
    <recommendedName>
        <fullName evidence="8">THO complex subunit 5</fullName>
    </recommendedName>
</protein>
<proteinExistence type="inferred from homology"/>
<dbReference type="GO" id="GO:0000445">
    <property type="term" value="C:THO complex part of transcription export complex"/>
    <property type="evidence" value="ECO:0007669"/>
    <property type="project" value="TreeGrafter"/>
</dbReference>
<evidence type="ECO:0000256" key="2">
    <source>
        <dbReference type="ARBA" id="ARBA00008044"/>
    </source>
</evidence>
<evidence type="ECO:0000256" key="3">
    <source>
        <dbReference type="ARBA" id="ARBA00023242"/>
    </source>
</evidence>
<comment type="subcellular location">
    <subcellularLocation>
        <location evidence="1">Nucleus</location>
    </subcellularLocation>
</comment>
<organism evidence="6 7">
    <name type="scientific">Coccomyxa viridis</name>
    <dbReference type="NCBI Taxonomy" id="1274662"/>
    <lineage>
        <taxon>Eukaryota</taxon>
        <taxon>Viridiplantae</taxon>
        <taxon>Chlorophyta</taxon>
        <taxon>core chlorophytes</taxon>
        <taxon>Trebouxiophyceae</taxon>
        <taxon>Trebouxiophyceae incertae sedis</taxon>
        <taxon>Coccomyxaceae</taxon>
        <taxon>Coccomyxa</taxon>
    </lineage>
</organism>
<comment type="caution">
    <text evidence="6">The sequence shown here is derived from an EMBL/GenBank/DDBJ whole genome shotgun (WGS) entry which is preliminary data.</text>
</comment>
<dbReference type="PANTHER" id="PTHR13375">
    <property type="entry name" value="FMS INTERACTING PROTEIN"/>
    <property type="match status" value="1"/>
</dbReference>
<dbReference type="GO" id="GO:0003729">
    <property type="term" value="F:mRNA binding"/>
    <property type="evidence" value="ECO:0007669"/>
    <property type="project" value="TreeGrafter"/>
</dbReference>
<comment type="similarity">
    <text evidence="2">Belongs to the THOC5 family.</text>
</comment>
<name>A0AAV1I7Z8_9CHLO</name>